<dbReference type="InterPro" id="IPR021214">
    <property type="entry name" value="DUF2568"/>
</dbReference>
<dbReference type="Pfam" id="PF10823">
    <property type="entry name" value="DUF2568"/>
    <property type="match status" value="1"/>
</dbReference>
<evidence type="ECO:0000256" key="2">
    <source>
        <dbReference type="SAM" id="Phobius"/>
    </source>
</evidence>
<dbReference type="EMBL" id="JAXOTQ010000003">
    <property type="protein sequence ID" value="MDZ5488578.1"/>
    <property type="molecule type" value="Genomic_DNA"/>
</dbReference>
<feature type="region of interest" description="Disordered" evidence="1">
    <location>
        <begin position="115"/>
        <end position="146"/>
    </location>
</feature>
<gene>
    <name evidence="3" type="ORF">U2F25_03710</name>
</gene>
<reference evidence="3 4" key="1">
    <citation type="submission" date="2023-12" db="EMBL/GenBank/DDBJ databases">
        <title>Micromonospora sp. nov., isolated from Atacama Desert.</title>
        <authorList>
            <person name="Carro L."/>
            <person name="Golinska P."/>
            <person name="Klenk H.-P."/>
            <person name="Goodfellow M."/>
        </authorList>
    </citation>
    <scope>NUCLEOTIDE SEQUENCE [LARGE SCALE GENOMIC DNA]</scope>
    <source>
        <strain evidence="3 4">4G53</strain>
    </source>
</reference>
<keyword evidence="2" id="KW-1133">Transmembrane helix</keyword>
<organism evidence="3 4">
    <name type="scientific">Micromonospora sicca</name>
    <dbReference type="NCBI Taxonomy" id="2202420"/>
    <lineage>
        <taxon>Bacteria</taxon>
        <taxon>Bacillati</taxon>
        <taxon>Actinomycetota</taxon>
        <taxon>Actinomycetes</taxon>
        <taxon>Micromonosporales</taxon>
        <taxon>Micromonosporaceae</taxon>
        <taxon>Micromonospora</taxon>
    </lineage>
</organism>
<dbReference type="Proteomes" id="UP001290101">
    <property type="component" value="Unassembled WGS sequence"/>
</dbReference>
<name>A0ABU5J7Q4_9ACTN</name>
<feature type="transmembrane region" description="Helical" evidence="2">
    <location>
        <begin position="67"/>
        <end position="84"/>
    </location>
</feature>
<keyword evidence="4" id="KW-1185">Reference proteome</keyword>
<feature type="transmembrane region" description="Helical" evidence="2">
    <location>
        <begin position="36"/>
        <end position="55"/>
    </location>
</feature>
<evidence type="ECO:0000313" key="4">
    <source>
        <dbReference type="Proteomes" id="UP001290101"/>
    </source>
</evidence>
<dbReference type="RefSeq" id="WP_322439108.1">
    <property type="nucleotide sequence ID" value="NZ_JAXOTQ010000003.1"/>
</dbReference>
<protein>
    <submittedName>
        <fullName evidence="3">YrdB family protein</fullName>
    </submittedName>
</protein>
<keyword evidence="2" id="KW-0812">Transmembrane</keyword>
<keyword evidence="2" id="KW-0472">Membrane</keyword>
<accession>A0ABU5J7Q4</accession>
<evidence type="ECO:0000313" key="3">
    <source>
        <dbReference type="EMBL" id="MDZ5488578.1"/>
    </source>
</evidence>
<sequence length="146" mass="15083">MKGLLLALAFLLELAMLVAAGWWGFTLDAGWPVRLLAGLGAPLLIAVVWGTFCSPKAAVPLPAPGKLAVQAACFVTGGALLALAGRPVPAILLVALWAVDKALLSLAGDPICPTPRPSPVRRGRAAADAAGARPWPDRPNGRTLRR</sequence>
<proteinExistence type="predicted"/>
<evidence type="ECO:0000256" key="1">
    <source>
        <dbReference type="SAM" id="MobiDB-lite"/>
    </source>
</evidence>
<comment type="caution">
    <text evidence="3">The sequence shown here is derived from an EMBL/GenBank/DDBJ whole genome shotgun (WGS) entry which is preliminary data.</text>
</comment>